<proteinExistence type="predicted"/>
<reference evidence="1 2" key="1">
    <citation type="submission" date="2024-01" db="EMBL/GenBank/DDBJ databases">
        <authorList>
            <person name="Allen C."/>
            <person name="Tagirdzhanova G."/>
        </authorList>
    </citation>
    <scope>NUCLEOTIDE SEQUENCE [LARGE SCALE GENOMIC DNA]</scope>
</reference>
<sequence length="125" mass="13439">MEAAIAPNKTNIAHAPRPILPAKSSYQAYWPGADARVSALPRNQEQVRRAVAVQAVHKPAKGMCLRQAMANAGCCGGGNGCFGSRPASRFVRKPASGDSGSGSGRKWSLFKFYNRIRLEQPVLDE</sequence>
<dbReference type="Proteomes" id="UP001642405">
    <property type="component" value="Unassembled WGS sequence"/>
</dbReference>
<evidence type="ECO:0000313" key="2">
    <source>
        <dbReference type="Proteomes" id="UP001642405"/>
    </source>
</evidence>
<accession>A0ABP0BLG6</accession>
<keyword evidence="2" id="KW-1185">Reference proteome</keyword>
<name>A0ABP0BLG6_9PEZI</name>
<gene>
    <name evidence="1" type="ORF">SCUCBS95973_004177</name>
</gene>
<dbReference type="EMBL" id="CAWUHB010000020">
    <property type="protein sequence ID" value="CAK7220497.1"/>
    <property type="molecule type" value="Genomic_DNA"/>
</dbReference>
<protein>
    <submittedName>
        <fullName evidence="1">Uncharacterized protein</fullName>
    </submittedName>
</protein>
<comment type="caution">
    <text evidence="1">The sequence shown here is derived from an EMBL/GenBank/DDBJ whole genome shotgun (WGS) entry which is preliminary data.</text>
</comment>
<organism evidence="1 2">
    <name type="scientific">Sporothrix curviconia</name>
    <dbReference type="NCBI Taxonomy" id="1260050"/>
    <lineage>
        <taxon>Eukaryota</taxon>
        <taxon>Fungi</taxon>
        <taxon>Dikarya</taxon>
        <taxon>Ascomycota</taxon>
        <taxon>Pezizomycotina</taxon>
        <taxon>Sordariomycetes</taxon>
        <taxon>Sordariomycetidae</taxon>
        <taxon>Ophiostomatales</taxon>
        <taxon>Ophiostomataceae</taxon>
        <taxon>Sporothrix</taxon>
    </lineage>
</organism>
<evidence type="ECO:0000313" key="1">
    <source>
        <dbReference type="EMBL" id="CAK7220497.1"/>
    </source>
</evidence>